<sequence length="424" mass="44611">RDISTAHSSPVTQGSTVASGRQHFLKKQQSSSSGFAESFGLSKLLGDSHNRYGSGGSSSKALPPAPLPSPPLPPIPPTIATIVSAKETMPSPATTPEASAAAPPAPAKEVIPLPPPPPPLPEVDSVDGEGRLSGSFYTPMQEFFGASASGEAPSKPSKDLVQGADSGFTPADSPEAPQRSEVGVVVDDTDSDNTPLSCVLRSDSAAGPDVVAVATNATSSIPFKSGDLEDRPLLSAGRLRFSPDAPARQLSGHIEANIDIDLDDDEEDLDAEISSESSQQACAMGKYLYDVEEARCAVGGGASEPPVPQILQGIAVPALADHAEWLGKREVFNGLALGFYIGSYDFYGLRIDESLRRLCSHIFLRGESQVIDRLLVALAQRFVECNPDTTLRSVDVAHAVTYSTLLLNTDLHIADIRASERMTK</sequence>
<protein>
    <submittedName>
        <fullName evidence="1">Uncharacterized protein</fullName>
    </submittedName>
</protein>
<accession>A0ACC1LXX8</accession>
<gene>
    <name evidence="1" type="ORF">IWW38_004562</name>
</gene>
<proteinExistence type="predicted"/>
<evidence type="ECO:0000313" key="1">
    <source>
        <dbReference type="EMBL" id="KAJ2889687.1"/>
    </source>
</evidence>
<keyword evidence="2" id="KW-1185">Reference proteome</keyword>
<feature type="non-terminal residue" evidence="1">
    <location>
        <position position="1"/>
    </location>
</feature>
<name>A0ACC1LXX8_9FUNG</name>
<comment type="caution">
    <text evidence="1">The sequence shown here is derived from an EMBL/GenBank/DDBJ whole genome shotgun (WGS) entry which is preliminary data.</text>
</comment>
<organism evidence="1 2">
    <name type="scientific">Coemansia aciculifera</name>
    <dbReference type="NCBI Taxonomy" id="417176"/>
    <lineage>
        <taxon>Eukaryota</taxon>
        <taxon>Fungi</taxon>
        <taxon>Fungi incertae sedis</taxon>
        <taxon>Zoopagomycota</taxon>
        <taxon>Kickxellomycotina</taxon>
        <taxon>Kickxellomycetes</taxon>
        <taxon>Kickxellales</taxon>
        <taxon>Kickxellaceae</taxon>
        <taxon>Coemansia</taxon>
    </lineage>
</organism>
<dbReference type="Proteomes" id="UP001139981">
    <property type="component" value="Unassembled WGS sequence"/>
</dbReference>
<feature type="non-terminal residue" evidence="1">
    <location>
        <position position="424"/>
    </location>
</feature>
<reference evidence="1" key="1">
    <citation type="submission" date="2022-07" db="EMBL/GenBank/DDBJ databases">
        <title>Phylogenomic reconstructions and comparative analyses of Kickxellomycotina fungi.</title>
        <authorList>
            <person name="Reynolds N.K."/>
            <person name="Stajich J.E."/>
            <person name="Barry K."/>
            <person name="Grigoriev I.V."/>
            <person name="Crous P."/>
            <person name="Smith M.E."/>
        </authorList>
    </citation>
    <scope>NUCLEOTIDE SEQUENCE</scope>
    <source>
        <strain evidence="1">CBS 190363</strain>
    </source>
</reference>
<evidence type="ECO:0000313" key="2">
    <source>
        <dbReference type="Proteomes" id="UP001139981"/>
    </source>
</evidence>
<dbReference type="EMBL" id="JANBVB010001717">
    <property type="protein sequence ID" value="KAJ2889687.1"/>
    <property type="molecule type" value="Genomic_DNA"/>
</dbReference>